<gene>
    <name evidence="1" type="ORF">SAY87_022605</name>
</gene>
<proteinExistence type="predicted"/>
<name>A0AAN7K4E8_9MYRT</name>
<sequence length="84" mass="9706">MCRLRLQACKIKGSRSFFRWFVKGRINSTSLGGRITAYPWAAMPTIDGRIRNVHHHVGAVRSLFLFDSWDENQPYQCYNAKDGT</sequence>
<evidence type="ECO:0000313" key="1">
    <source>
        <dbReference type="EMBL" id="KAK4759474.1"/>
    </source>
</evidence>
<keyword evidence="2" id="KW-1185">Reference proteome</keyword>
<dbReference type="Proteomes" id="UP001345219">
    <property type="component" value="Chromosome 17"/>
</dbReference>
<organism evidence="1 2">
    <name type="scientific">Trapa incisa</name>
    <dbReference type="NCBI Taxonomy" id="236973"/>
    <lineage>
        <taxon>Eukaryota</taxon>
        <taxon>Viridiplantae</taxon>
        <taxon>Streptophyta</taxon>
        <taxon>Embryophyta</taxon>
        <taxon>Tracheophyta</taxon>
        <taxon>Spermatophyta</taxon>
        <taxon>Magnoliopsida</taxon>
        <taxon>eudicotyledons</taxon>
        <taxon>Gunneridae</taxon>
        <taxon>Pentapetalae</taxon>
        <taxon>rosids</taxon>
        <taxon>malvids</taxon>
        <taxon>Myrtales</taxon>
        <taxon>Lythraceae</taxon>
        <taxon>Trapa</taxon>
    </lineage>
</organism>
<reference evidence="1 2" key="1">
    <citation type="journal article" date="2023" name="Hortic Res">
        <title>Pangenome of water caltrop reveals structural variations and asymmetric subgenome divergence after allopolyploidization.</title>
        <authorList>
            <person name="Zhang X."/>
            <person name="Chen Y."/>
            <person name="Wang L."/>
            <person name="Yuan Y."/>
            <person name="Fang M."/>
            <person name="Shi L."/>
            <person name="Lu R."/>
            <person name="Comes H.P."/>
            <person name="Ma Y."/>
            <person name="Chen Y."/>
            <person name="Huang G."/>
            <person name="Zhou Y."/>
            <person name="Zheng Z."/>
            <person name="Qiu Y."/>
        </authorList>
    </citation>
    <scope>NUCLEOTIDE SEQUENCE [LARGE SCALE GENOMIC DNA]</scope>
    <source>
        <tissue evidence="1">Roots</tissue>
    </source>
</reference>
<dbReference type="EMBL" id="JAXIOK010000011">
    <property type="protein sequence ID" value="KAK4759474.1"/>
    <property type="molecule type" value="Genomic_DNA"/>
</dbReference>
<comment type="caution">
    <text evidence="1">The sequence shown here is derived from an EMBL/GenBank/DDBJ whole genome shotgun (WGS) entry which is preliminary data.</text>
</comment>
<evidence type="ECO:0000313" key="2">
    <source>
        <dbReference type="Proteomes" id="UP001345219"/>
    </source>
</evidence>
<accession>A0AAN7K4E8</accession>
<dbReference type="AlphaFoldDB" id="A0AAN7K4E8"/>
<protein>
    <submittedName>
        <fullName evidence="1">Uncharacterized protein</fullName>
    </submittedName>
</protein>